<sequence>MSIARIFLATFALGFVAACATSQATNDATGAAPALFVARDADSTLYVYGAIHMRRANDAWGGPHVEAALADAQEVWTEVDLDPAAEARGQAEAMRLGLSAGAPLSSHLSEEDREHLGALTQRLGIPPQALDRMRPWMAALTLSVVPIIQAGYDPQAGVDRAVVAWARERDKTLRSFETPEQQVALFANWGEEAQVDMLRQAIESADEGVELVNGVSAAWDRGDIAEIEALTVTEVRTTYPNVYRLLYVDRNNAWMEVLSRELDGAGVDFVAVGSGHLYGPDGLIAQLRARGVRVERVQ</sequence>
<gene>
    <name evidence="2" type="ORF">ATE48_03440</name>
</gene>
<dbReference type="RefSeq" id="WP_066767824.1">
    <property type="nucleotide sequence ID" value="NZ_CP013244.1"/>
</dbReference>
<dbReference type="PANTHER" id="PTHR40590">
    <property type="entry name" value="CYTOPLASMIC PROTEIN-RELATED"/>
    <property type="match status" value="1"/>
</dbReference>
<dbReference type="KEGG" id="cbot:ATE48_03440"/>
<dbReference type="STRING" id="1759059.ATE48_03440"/>
<dbReference type="OrthoDB" id="9806326at2"/>
<accession>A0A1B1AEP9</accession>
<protein>
    <recommendedName>
        <fullName evidence="4">TraB/GumN family protein</fullName>
    </recommendedName>
</protein>
<feature type="signal peptide" evidence="1">
    <location>
        <begin position="1"/>
        <end position="20"/>
    </location>
</feature>
<evidence type="ECO:0000313" key="3">
    <source>
        <dbReference type="Proteomes" id="UP000092498"/>
    </source>
</evidence>
<dbReference type="InterPro" id="IPR047111">
    <property type="entry name" value="YbaP-like"/>
</dbReference>
<dbReference type="PROSITE" id="PS51257">
    <property type="entry name" value="PROKAR_LIPOPROTEIN"/>
    <property type="match status" value="1"/>
</dbReference>
<dbReference type="Proteomes" id="UP000092498">
    <property type="component" value="Chromosome"/>
</dbReference>
<evidence type="ECO:0000256" key="1">
    <source>
        <dbReference type="SAM" id="SignalP"/>
    </source>
</evidence>
<dbReference type="AlphaFoldDB" id="A0A1B1AEP9"/>
<feature type="chain" id="PRO_5008518666" description="TraB/GumN family protein" evidence="1">
    <location>
        <begin position="21"/>
        <end position="298"/>
    </location>
</feature>
<dbReference type="InParanoid" id="A0A1B1AEP9"/>
<evidence type="ECO:0008006" key="4">
    <source>
        <dbReference type="Google" id="ProtNLM"/>
    </source>
</evidence>
<keyword evidence="1" id="KW-0732">Signal</keyword>
<keyword evidence="3" id="KW-1185">Reference proteome</keyword>
<dbReference type="PANTHER" id="PTHR40590:SF1">
    <property type="entry name" value="CYTOPLASMIC PROTEIN"/>
    <property type="match status" value="1"/>
</dbReference>
<dbReference type="Pfam" id="PF01963">
    <property type="entry name" value="TraB_PrgY_gumN"/>
    <property type="match status" value="1"/>
</dbReference>
<reference evidence="2 3" key="1">
    <citation type="submission" date="2015-11" db="EMBL/GenBank/DDBJ databases">
        <title>Whole-Genome Sequence of Candidatus Oderbacter manganicum from the National Park Lower Oder Valley, Germany.</title>
        <authorList>
            <person name="Braun B."/>
            <person name="Liere K."/>
            <person name="Szewzyk U."/>
        </authorList>
    </citation>
    <scope>NUCLEOTIDE SEQUENCE [LARGE SCALE GENOMIC DNA]</scope>
    <source>
        <strain evidence="2 3">OTSz_A_272</strain>
    </source>
</reference>
<organism evidence="2 3">
    <name type="scientific">Candidatus Viadribacter manganicus</name>
    <dbReference type="NCBI Taxonomy" id="1759059"/>
    <lineage>
        <taxon>Bacteria</taxon>
        <taxon>Pseudomonadati</taxon>
        <taxon>Pseudomonadota</taxon>
        <taxon>Alphaproteobacteria</taxon>
        <taxon>Hyphomonadales</taxon>
        <taxon>Hyphomonadaceae</taxon>
        <taxon>Candidatus Viadribacter</taxon>
    </lineage>
</organism>
<evidence type="ECO:0000313" key="2">
    <source>
        <dbReference type="EMBL" id="ANP45040.1"/>
    </source>
</evidence>
<name>A0A1B1AEP9_9PROT</name>
<proteinExistence type="predicted"/>
<dbReference type="FunCoup" id="A0A1B1AEP9">
    <property type="interactions" value="7"/>
</dbReference>
<dbReference type="EMBL" id="CP013244">
    <property type="protein sequence ID" value="ANP45040.1"/>
    <property type="molecule type" value="Genomic_DNA"/>
</dbReference>
<dbReference type="InterPro" id="IPR002816">
    <property type="entry name" value="TraB/PrgY/GumN_fam"/>
</dbReference>
<dbReference type="CDD" id="cd14789">
    <property type="entry name" value="Tiki"/>
    <property type="match status" value="1"/>
</dbReference>